<dbReference type="Proteomes" id="UP000708576">
    <property type="component" value="Unassembled WGS sequence"/>
</dbReference>
<keyword evidence="2" id="KW-0472">Membrane</keyword>
<reference evidence="3 4" key="1">
    <citation type="journal article" date="2015" name="Int. J. Syst. Evol. Microbiol.">
        <title>Carboxylicivirga linearis sp. nov., isolated from a sea cucumber culture pond.</title>
        <authorList>
            <person name="Wang F.Q."/>
            <person name="Zhou Y.X."/>
            <person name="Lin X.Z."/>
            <person name="Chen G.J."/>
            <person name="Du Z.J."/>
        </authorList>
    </citation>
    <scope>NUCLEOTIDE SEQUENCE [LARGE SCALE GENOMIC DNA]</scope>
    <source>
        <strain evidence="3 4">FB218</strain>
    </source>
</reference>
<evidence type="ECO:0000313" key="3">
    <source>
        <dbReference type="EMBL" id="MBS2097953.1"/>
    </source>
</evidence>
<comment type="caution">
    <text evidence="3">The sequence shown here is derived from an EMBL/GenBank/DDBJ whole genome shotgun (WGS) entry which is preliminary data.</text>
</comment>
<accession>A0ABS5JSS3</accession>
<proteinExistence type="predicted"/>
<protein>
    <submittedName>
        <fullName evidence="3">Uncharacterized protein</fullName>
    </submittedName>
</protein>
<evidence type="ECO:0000256" key="1">
    <source>
        <dbReference type="SAM" id="MobiDB-lite"/>
    </source>
</evidence>
<organism evidence="3 4">
    <name type="scientific">Carboxylicivirga linearis</name>
    <dbReference type="NCBI Taxonomy" id="1628157"/>
    <lineage>
        <taxon>Bacteria</taxon>
        <taxon>Pseudomonadati</taxon>
        <taxon>Bacteroidota</taxon>
        <taxon>Bacteroidia</taxon>
        <taxon>Marinilabiliales</taxon>
        <taxon>Marinilabiliaceae</taxon>
        <taxon>Carboxylicivirga</taxon>
    </lineage>
</organism>
<evidence type="ECO:0000313" key="4">
    <source>
        <dbReference type="Proteomes" id="UP000708576"/>
    </source>
</evidence>
<name>A0ABS5JSS3_9BACT</name>
<gene>
    <name evidence="3" type="ORF">KEM10_06640</name>
</gene>
<feature type="region of interest" description="Disordered" evidence="1">
    <location>
        <begin position="1"/>
        <end position="22"/>
    </location>
</feature>
<keyword evidence="4" id="KW-1185">Reference proteome</keyword>
<feature type="transmembrane region" description="Helical" evidence="2">
    <location>
        <begin position="73"/>
        <end position="92"/>
    </location>
</feature>
<keyword evidence="2" id="KW-0812">Transmembrane</keyword>
<keyword evidence="2" id="KW-1133">Transmembrane helix</keyword>
<dbReference type="EMBL" id="JAGUCO010000003">
    <property type="protein sequence ID" value="MBS2097953.1"/>
    <property type="molecule type" value="Genomic_DNA"/>
</dbReference>
<evidence type="ECO:0000256" key="2">
    <source>
        <dbReference type="SAM" id="Phobius"/>
    </source>
</evidence>
<sequence length="94" mass="10729">MTGGAGFVKDSMNTSRNNRRLRDNIKDKHFRVIKKASKFVPPNKPVAKANKLVLDKIILDTKRNNRRVLFKQLIILIISIGIFLAFVLLIRLSA</sequence>
<dbReference type="RefSeq" id="WP_212215093.1">
    <property type="nucleotide sequence ID" value="NZ_JAGUCO010000003.1"/>
</dbReference>